<dbReference type="InterPro" id="IPR005467">
    <property type="entry name" value="His_kinase_dom"/>
</dbReference>
<comment type="catalytic activity">
    <reaction evidence="1">
        <text>ATP + protein L-histidine = ADP + protein N-phospho-L-histidine.</text>
        <dbReference type="EC" id="2.7.13.3"/>
    </reaction>
</comment>
<evidence type="ECO:0000256" key="6">
    <source>
        <dbReference type="ARBA" id="ARBA00022777"/>
    </source>
</evidence>
<evidence type="ECO:0000313" key="12">
    <source>
        <dbReference type="Proteomes" id="UP000036932"/>
    </source>
</evidence>
<sequence>MFLIIVIALSQGYPRHVFAIEEMAARSAITEWSILWSESKMIPDHVPAQGEGWMENSAQTYEPFKPYGKPSIWIQMKIPEINSASPGLLIDKLQGKQVAVYADHVKIYESTRTYNYELNYILLPLHKELLGKDLHIWLETPKDHVNVEGKIFVGEYHDLLNRFVKSNMADIILGSAFIFIAMSMMICAFFLNRKYVYAVLSLSFVILSVGILIFTYSPFLYTIFNEYGNLYTLLYDCSLFVFMPSIILFFEIIFGSGWRGIIRTVRKIQIAYSLFCVLLMLVNQWTSNQWFDVYYFFSVQVMGIAIAIQFLLLIGSSLYYAVKGNKDAVIFNAGFAVFAMISLGELLQYIISRGSYNLFLWKWGVVSFIIALVIILGRHFANNHKQILQYSKELEMFNNELQRSEKMEIISELAASVAHEVRNPLQVTRGFLQLLTGKAQTAERQYLELALVELDRASGIITDFLTFAKPEVGKDTVLSVSEEFKHIEGILGPLAHLQGGKITVDIPENIMIRGNSSKFKQAFINIVKNSIEALGEEGKVHIRCYRQQNQVFIHVVDNGEGMGPEVLARLGEPYFSNKTKGTGLGLMVTFRIIEAMDGDIYFTSKQGVGTDAVITLPAAGE</sequence>
<feature type="transmembrane region" description="Helical" evidence="9">
    <location>
        <begin position="198"/>
        <end position="219"/>
    </location>
</feature>
<dbReference type="GO" id="GO:0000155">
    <property type="term" value="F:phosphorelay sensor kinase activity"/>
    <property type="evidence" value="ECO:0007669"/>
    <property type="project" value="InterPro"/>
</dbReference>
<keyword evidence="9" id="KW-0472">Membrane</keyword>
<keyword evidence="5" id="KW-0547">Nucleotide-binding</keyword>
<organism evidence="11 12">
    <name type="scientific">Paenibacillus solani</name>
    <dbReference type="NCBI Taxonomy" id="1705565"/>
    <lineage>
        <taxon>Bacteria</taxon>
        <taxon>Bacillati</taxon>
        <taxon>Bacillota</taxon>
        <taxon>Bacilli</taxon>
        <taxon>Bacillales</taxon>
        <taxon>Paenibacillaceae</taxon>
        <taxon>Paenibacillus</taxon>
    </lineage>
</organism>
<dbReference type="PROSITE" id="PS50109">
    <property type="entry name" value="HIS_KIN"/>
    <property type="match status" value="1"/>
</dbReference>
<feature type="transmembrane region" description="Helical" evidence="9">
    <location>
        <begin position="363"/>
        <end position="381"/>
    </location>
</feature>
<dbReference type="InterPro" id="IPR036097">
    <property type="entry name" value="HisK_dim/P_sf"/>
</dbReference>
<gene>
    <name evidence="11" type="ORF">AM231_02380</name>
</gene>
<feature type="transmembrane region" description="Helical" evidence="9">
    <location>
        <begin position="293"/>
        <end position="322"/>
    </location>
</feature>
<keyword evidence="9" id="KW-0812">Transmembrane</keyword>
<feature type="domain" description="Histidine kinase" evidence="10">
    <location>
        <begin position="416"/>
        <end position="620"/>
    </location>
</feature>
<evidence type="ECO:0000256" key="5">
    <source>
        <dbReference type="ARBA" id="ARBA00022741"/>
    </source>
</evidence>
<dbReference type="PANTHER" id="PTHR43065:SF46">
    <property type="entry name" value="C4-DICARBOXYLATE TRANSPORT SENSOR PROTEIN DCTB"/>
    <property type="match status" value="1"/>
</dbReference>
<feature type="transmembrane region" description="Helical" evidence="9">
    <location>
        <begin position="239"/>
        <end position="258"/>
    </location>
</feature>
<accession>A0A0M1P1E7</accession>
<keyword evidence="9" id="KW-1133">Transmembrane helix</keyword>
<evidence type="ECO:0000256" key="3">
    <source>
        <dbReference type="ARBA" id="ARBA00022553"/>
    </source>
</evidence>
<dbReference type="OrthoDB" id="9815750at2"/>
<dbReference type="Proteomes" id="UP000036932">
    <property type="component" value="Unassembled WGS sequence"/>
</dbReference>
<dbReference type="Pfam" id="PF02518">
    <property type="entry name" value="HATPase_c"/>
    <property type="match status" value="1"/>
</dbReference>
<dbReference type="GO" id="GO:0005524">
    <property type="term" value="F:ATP binding"/>
    <property type="evidence" value="ECO:0007669"/>
    <property type="project" value="UniProtKB-KW"/>
</dbReference>
<evidence type="ECO:0000256" key="1">
    <source>
        <dbReference type="ARBA" id="ARBA00000085"/>
    </source>
</evidence>
<dbReference type="AlphaFoldDB" id="A0A0M1P1E7"/>
<evidence type="ECO:0000256" key="2">
    <source>
        <dbReference type="ARBA" id="ARBA00012438"/>
    </source>
</evidence>
<reference evidence="12" key="1">
    <citation type="submission" date="2015-08" db="EMBL/GenBank/DDBJ databases">
        <title>Genome sequencing project for genomic taxonomy and phylogenomics of Bacillus-like bacteria.</title>
        <authorList>
            <person name="Liu B."/>
            <person name="Wang J."/>
            <person name="Zhu Y."/>
            <person name="Liu G."/>
            <person name="Chen Q."/>
            <person name="Chen Z."/>
            <person name="Lan J."/>
            <person name="Che J."/>
            <person name="Ge C."/>
            <person name="Shi H."/>
            <person name="Pan Z."/>
            <person name="Liu X."/>
        </authorList>
    </citation>
    <scope>NUCLEOTIDE SEQUENCE [LARGE SCALE GENOMIC DNA]</scope>
    <source>
        <strain evidence="12">FJAT-22460</strain>
    </source>
</reference>
<evidence type="ECO:0000259" key="10">
    <source>
        <dbReference type="PROSITE" id="PS50109"/>
    </source>
</evidence>
<dbReference type="PANTHER" id="PTHR43065">
    <property type="entry name" value="SENSOR HISTIDINE KINASE"/>
    <property type="match status" value="1"/>
</dbReference>
<proteinExistence type="predicted"/>
<keyword evidence="6 11" id="KW-0418">Kinase</keyword>
<comment type="caution">
    <text evidence="11">The sequence shown here is derived from an EMBL/GenBank/DDBJ whole genome shotgun (WGS) entry which is preliminary data.</text>
</comment>
<dbReference type="Pfam" id="PF00512">
    <property type="entry name" value="HisKA"/>
    <property type="match status" value="1"/>
</dbReference>
<dbReference type="EC" id="2.7.13.3" evidence="2"/>
<keyword evidence="4" id="KW-0808">Transferase</keyword>
<keyword evidence="3" id="KW-0597">Phosphoprotein</keyword>
<dbReference type="SUPFAM" id="SSF55874">
    <property type="entry name" value="ATPase domain of HSP90 chaperone/DNA topoisomerase II/histidine kinase"/>
    <property type="match status" value="1"/>
</dbReference>
<keyword evidence="12" id="KW-1185">Reference proteome</keyword>
<dbReference type="SMART" id="SM00388">
    <property type="entry name" value="HisKA"/>
    <property type="match status" value="1"/>
</dbReference>
<dbReference type="PATRIC" id="fig|1705565.3.peg.2343"/>
<dbReference type="PRINTS" id="PR00344">
    <property type="entry name" value="BCTRLSENSOR"/>
</dbReference>
<feature type="transmembrane region" description="Helical" evidence="9">
    <location>
        <begin position="270"/>
        <end position="287"/>
    </location>
</feature>
<dbReference type="SMART" id="SM00387">
    <property type="entry name" value="HATPase_c"/>
    <property type="match status" value="1"/>
</dbReference>
<evidence type="ECO:0000313" key="11">
    <source>
        <dbReference type="EMBL" id="KOR88100.1"/>
    </source>
</evidence>
<dbReference type="EMBL" id="LIUT01000001">
    <property type="protein sequence ID" value="KOR88100.1"/>
    <property type="molecule type" value="Genomic_DNA"/>
</dbReference>
<evidence type="ECO:0000256" key="9">
    <source>
        <dbReference type="SAM" id="Phobius"/>
    </source>
</evidence>
<name>A0A0M1P1E7_9BACL</name>
<evidence type="ECO:0000256" key="8">
    <source>
        <dbReference type="ARBA" id="ARBA00023012"/>
    </source>
</evidence>
<dbReference type="InterPro" id="IPR003661">
    <property type="entry name" value="HisK_dim/P_dom"/>
</dbReference>
<dbReference type="Gene3D" id="3.30.565.10">
    <property type="entry name" value="Histidine kinase-like ATPase, C-terminal domain"/>
    <property type="match status" value="1"/>
</dbReference>
<dbReference type="InterPro" id="IPR003594">
    <property type="entry name" value="HATPase_dom"/>
</dbReference>
<evidence type="ECO:0000256" key="4">
    <source>
        <dbReference type="ARBA" id="ARBA00022679"/>
    </source>
</evidence>
<keyword evidence="7" id="KW-0067">ATP-binding</keyword>
<dbReference type="CDD" id="cd00082">
    <property type="entry name" value="HisKA"/>
    <property type="match status" value="1"/>
</dbReference>
<protein>
    <recommendedName>
        <fullName evidence="2">histidine kinase</fullName>
        <ecNumber evidence="2">2.7.13.3</ecNumber>
    </recommendedName>
</protein>
<keyword evidence="8" id="KW-0902">Two-component regulatory system</keyword>
<dbReference type="InterPro" id="IPR004358">
    <property type="entry name" value="Sig_transdc_His_kin-like_C"/>
</dbReference>
<dbReference type="Gene3D" id="1.10.287.130">
    <property type="match status" value="1"/>
</dbReference>
<dbReference type="InterPro" id="IPR036890">
    <property type="entry name" value="HATPase_C_sf"/>
</dbReference>
<dbReference type="SUPFAM" id="SSF47384">
    <property type="entry name" value="Homodimeric domain of signal transducing histidine kinase"/>
    <property type="match status" value="1"/>
</dbReference>
<feature type="transmembrane region" description="Helical" evidence="9">
    <location>
        <begin position="171"/>
        <end position="191"/>
    </location>
</feature>
<evidence type="ECO:0000256" key="7">
    <source>
        <dbReference type="ARBA" id="ARBA00022840"/>
    </source>
</evidence>
<feature type="transmembrane region" description="Helical" evidence="9">
    <location>
        <begin position="329"/>
        <end position="351"/>
    </location>
</feature>